<keyword evidence="5" id="KW-0969">Cilium</keyword>
<evidence type="ECO:0000256" key="4">
    <source>
        <dbReference type="ARBA" id="ARBA00022490"/>
    </source>
</evidence>
<dbReference type="GO" id="GO:0030992">
    <property type="term" value="C:intraciliary transport particle B"/>
    <property type="evidence" value="ECO:0007669"/>
    <property type="project" value="TreeGrafter"/>
</dbReference>
<comment type="caution">
    <text evidence="8">The sequence shown here is derived from an EMBL/GenBank/DDBJ whole genome shotgun (WGS) entry which is preliminary data.</text>
</comment>
<evidence type="ECO:0000313" key="8">
    <source>
        <dbReference type="EMBL" id="KAL0273483.1"/>
    </source>
</evidence>
<comment type="similarity">
    <text evidence="2">Belongs to the IFT46 family.</text>
</comment>
<dbReference type="InterPro" id="IPR022088">
    <property type="entry name" value="Intraflagellar_transp_cmplxB"/>
</dbReference>
<keyword evidence="7" id="KW-0966">Cell projection</keyword>
<dbReference type="GO" id="GO:0005815">
    <property type="term" value="C:microtubule organizing center"/>
    <property type="evidence" value="ECO:0007669"/>
    <property type="project" value="TreeGrafter"/>
</dbReference>
<comment type="subcellular location">
    <subcellularLocation>
        <location evidence="1">Cytoplasm</location>
        <location evidence="1">Cytoskeleton</location>
        <location evidence="1">Cilium basal body</location>
    </subcellularLocation>
</comment>
<evidence type="ECO:0000256" key="1">
    <source>
        <dbReference type="ARBA" id="ARBA00004120"/>
    </source>
</evidence>
<organism evidence="8">
    <name type="scientific">Menopon gallinae</name>
    <name type="common">poultry shaft louse</name>
    <dbReference type="NCBI Taxonomy" id="328185"/>
    <lineage>
        <taxon>Eukaryota</taxon>
        <taxon>Metazoa</taxon>
        <taxon>Ecdysozoa</taxon>
        <taxon>Arthropoda</taxon>
        <taxon>Hexapoda</taxon>
        <taxon>Insecta</taxon>
        <taxon>Pterygota</taxon>
        <taxon>Neoptera</taxon>
        <taxon>Paraneoptera</taxon>
        <taxon>Psocodea</taxon>
        <taxon>Troctomorpha</taxon>
        <taxon>Phthiraptera</taxon>
        <taxon>Amblycera</taxon>
        <taxon>Menoponidae</taxon>
        <taxon>Menopon</taxon>
    </lineage>
</organism>
<protein>
    <recommendedName>
        <fullName evidence="3">Intraflagellar transport protein 46 homolog</fullName>
    </recommendedName>
</protein>
<dbReference type="GO" id="GO:0042073">
    <property type="term" value="P:intraciliary transport"/>
    <property type="evidence" value="ECO:0007669"/>
    <property type="project" value="InterPro"/>
</dbReference>
<name>A0AAW2HVX1_9NEOP</name>
<dbReference type="AlphaFoldDB" id="A0AAW2HVX1"/>
<sequence length="177" mass="19880">MGDVDTFIKVSRPDGKPSTLGLTVLDEPCTQQSDPAVLQLQLRAIEKQSSPKSMVVKKIDDAEKNGKSIEKWIKAINDLHRTKPPPSIHYTKPMPNIDNLMQEWPQKMDEKLNATPIPSPDLDCDLSTYITVICNIFDIPVYESKIQSLHAFFTLYSTMKNTKGQIINAQNTNSPIP</sequence>
<dbReference type="PANTHER" id="PTHR13376">
    <property type="entry name" value="INTRAFLAGELLAR TRANSPORT PROTEIN 46 HOMOLOG"/>
    <property type="match status" value="1"/>
</dbReference>
<dbReference type="EMBL" id="JARGDH010000003">
    <property type="protein sequence ID" value="KAL0273483.1"/>
    <property type="molecule type" value="Genomic_DNA"/>
</dbReference>
<keyword evidence="4" id="KW-0963">Cytoplasm</keyword>
<gene>
    <name evidence="8" type="ORF">PYX00_006137</name>
</gene>
<evidence type="ECO:0000256" key="2">
    <source>
        <dbReference type="ARBA" id="ARBA00007700"/>
    </source>
</evidence>
<accession>A0AAW2HVX1</accession>
<keyword evidence="6" id="KW-0206">Cytoskeleton</keyword>
<evidence type="ECO:0000256" key="7">
    <source>
        <dbReference type="ARBA" id="ARBA00023273"/>
    </source>
</evidence>
<reference evidence="8" key="1">
    <citation type="journal article" date="2024" name="Gigascience">
        <title>Chromosome-level genome of the poultry shaft louse Menopon gallinae provides insight into the host-switching and adaptive evolution of parasitic lice.</title>
        <authorList>
            <person name="Xu Y."/>
            <person name="Ma L."/>
            <person name="Liu S."/>
            <person name="Liang Y."/>
            <person name="Liu Q."/>
            <person name="He Z."/>
            <person name="Tian L."/>
            <person name="Duan Y."/>
            <person name="Cai W."/>
            <person name="Li H."/>
            <person name="Song F."/>
        </authorList>
    </citation>
    <scope>NUCLEOTIDE SEQUENCE</scope>
    <source>
        <strain evidence="8">Cailab_2023a</strain>
    </source>
</reference>
<dbReference type="PANTHER" id="PTHR13376:SF0">
    <property type="entry name" value="INTRAFLAGELLAR TRANSPORT PROTEIN 46 HOMOLOG"/>
    <property type="match status" value="1"/>
</dbReference>
<evidence type="ECO:0000256" key="6">
    <source>
        <dbReference type="ARBA" id="ARBA00023212"/>
    </source>
</evidence>
<evidence type="ECO:0000256" key="3">
    <source>
        <dbReference type="ARBA" id="ARBA00017206"/>
    </source>
</evidence>
<proteinExistence type="inferred from homology"/>
<dbReference type="GO" id="GO:0060271">
    <property type="term" value="P:cilium assembly"/>
    <property type="evidence" value="ECO:0007669"/>
    <property type="project" value="TreeGrafter"/>
</dbReference>
<evidence type="ECO:0000256" key="5">
    <source>
        <dbReference type="ARBA" id="ARBA00023069"/>
    </source>
</evidence>
<dbReference type="Pfam" id="PF12317">
    <property type="entry name" value="IFT46_B_C"/>
    <property type="match status" value="1"/>
</dbReference>
<dbReference type="GO" id="GO:0031514">
    <property type="term" value="C:motile cilium"/>
    <property type="evidence" value="ECO:0007669"/>
    <property type="project" value="TreeGrafter"/>
</dbReference>